<dbReference type="InterPro" id="IPR016181">
    <property type="entry name" value="Acyl_CoA_acyltransferase"/>
</dbReference>
<dbReference type="Gene3D" id="3.40.630.30">
    <property type="match status" value="1"/>
</dbReference>
<proteinExistence type="predicted"/>
<gene>
    <name evidence="2" type="ORF">DOS83_12885</name>
</gene>
<dbReference type="AlphaFoldDB" id="A0A3E0IL83"/>
<dbReference type="SUPFAM" id="SSF55729">
    <property type="entry name" value="Acyl-CoA N-acyltransferases (Nat)"/>
    <property type="match status" value="1"/>
</dbReference>
<dbReference type="CDD" id="cd04301">
    <property type="entry name" value="NAT_SF"/>
    <property type="match status" value="1"/>
</dbReference>
<dbReference type="PROSITE" id="PS51186">
    <property type="entry name" value="GNAT"/>
    <property type="match status" value="1"/>
</dbReference>
<reference evidence="2 3" key="1">
    <citation type="journal article" date="2018" name="Vet. Microbiol.">
        <title>Characterisation of Staphylococcus felis isolated from cats using whole genome sequencing.</title>
        <authorList>
            <person name="Worthing K."/>
            <person name="Pang S."/>
            <person name="Trott D.J."/>
            <person name="Abraham S."/>
            <person name="Coombs G.W."/>
            <person name="Jordan D."/>
            <person name="McIntyre L."/>
            <person name="Davies M.R."/>
            <person name="Norris J."/>
        </authorList>
    </citation>
    <scope>NUCLEOTIDE SEQUENCE [LARGE SCALE GENOMIC DNA]</scope>
    <source>
        <strain evidence="2 3">F9</strain>
    </source>
</reference>
<accession>A0A3E0IL83</accession>
<dbReference type="PANTHER" id="PTHR43233:SF1">
    <property type="entry name" value="FAMILY N-ACETYLTRANSFERASE, PUTATIVE (AFU_ORTHOLOGUE AFUA_6G03350)-RELATED"/>
    <property type="match status" value="1"/>
</dbReference>
<evidence type="ECO:0000313" key="3">
    <source>
        <dbReference type="Proteomes" id="UP000256562"/>
    </source>
</evidence>
<dbReference type="EMBL" id="QKXQ01000647">
    <property type="protein sequence ID" value="REH89904.1"/>
    <property type="molecule type" value="Genomic_DNA"/>
</dbReference>
<dbReference type="OrthoDB" id="9775804at2"/>
<dbReference type="RefSeq" id="WP_116095298.1">
    <property type="nucleotide sequence ID" value="NZ_QKXQ01000647.1"/>
</dbReference>
<dbReference type="InterPro" id="IPR053144">
    <property type="entry name" value="Acetyltransferase_Butenolide"/>
</dbReference>
<dbReference type="InterPro" id="IPR000182">
    <property type="entry name" value="GNAT_dom"/>
</dbReference>
<name>A0A3E0IL83_9STAP</name>
<sequence>MTIQILTSPPHPAEYCHLRKICGLSKKSIHAAEIGLQNSCFAVTLYDDNRLIAMGRVIGDGATAFQVIDIAVHPDYQKQGFGKTVMSKIMDYIHEIQVSGTYVSLIADYPAEHLYQQFGFVMTAPQSHGMYLSFPYTSDS</sequence>
<evidence type="ECO:0000313" key="2">
    <source>
        <dbReference type="EMBL" id="REH89904.1"/>
    </source>
</evidence>
<organism evidence="2 3">
    <name type="scientific">Staphylococcus felis</name>
    <dbReference type="NCBI Taxonomy" id="46127"/>
    <lineage>
        <taxon>Bacteria</taxon>
        <taxon>Bacillati</taxon>
        <taxon>Bacillota</taxon>
        <taxon>Bacilli</taxon>
        <taxon>Bacillales</taxon>
        <taxon>Staphylococcaceae</taxon>
        <taxon>Staphylococcus</taxon>
    </lineage>
</organism>
<evidence type="ECO:0000259" key="1">
    <source>
        <dbReference type="PROSITE" id="PS51186"/>
    </source>
</evidence>
<comment type="caution">
    <text evidence="2">The sequence shown here is derived from an EMBL/GenBank/DDBJ whole genome shotgun (WGS) entry which is preliminary data.</text>
</comment>
<dbReference type="Proteomes" id="UP000256562">
    <property type="component" value="Unassembled WGS sequence"/>
</dbReference>
<protein>
    <submittedName>
        <fullName evidence="2">GNAT family N-acetyltransferase</fullName>
    </submittedName>
</protein>
<keyword evidence="2" id="KW-0808">Transferase</keyword>
<dbReference type="Pfam" id="PF13508">
    <property type="entry name" value="Acetyltransf_7"/>
    <property type="match status" value="1"/>
</dbReference>
<dbReference type="GO" id="GO:0016747">
    <property type="term" value="F:acyltransferase activity, transferring groups other than amino-acyl groups"/>
    <property type="evidence" value="ECO:0007669"/>
    <property type="project" value="InterPro"/>
</dbReference>
<dbReference type="PANTHER" id="PTHR43233">
    <property type="entry name" value="FAMILY N-ACETYLTRANSFERASE, PUTATIVE (AFU_ORTHOLOGUE AFUA_6G03350)-RELATED"/>
    <property type="match status" value="1"/>
</dbReference>
<feature type="domain" description="N-acetyltransferase" evidence="1">
    <location>
        <begin position="1"/>
        <end position="137"/>
    </location>
</feature>